<feature type="compositionally biased region" description="Basic and acidic residues" evidence="1">
    <location>
        <begin position="217"/>
        <end position="240"/>
    </location>
</feature>
<feature type="region of interest" description="Disordered" evidence="1">
    <location>
        <begin position="216"/>
        <end position="243"/>
    </location>
</feature>
<evidence type="ECO:0000256" key="1">
    <source>
        <dbReference type="SAM" id="MobiDB-lite"/>
    </source>
</evidence>
<dbReference type="EMBL" id="CP001700">
    <property type="protein sequence ID" value="ACU77818.1"/>
    <property type="molecule type" value="Genomic_DNA"/>
</dbReference>
<sequence length="259" mass="29396">MSERPTRLLSRANRDLARDGIWSWTIPALAARLPDGTTFRTCRAAGVCSQVCFARSGTYNFPAVKAAHVRNLLFTLEDPEGWEQAMTAELSHPKFAGAHVRIHAAGDFYSAAYARAWLRIIRATPNTSFYAYTKEVMLHDRILEPERPPNAVWIISLGGIYDRYVDLHRHRVCDVFPTETEIEHSGWHSQAESDLLAAYGPAPVAMAANQIPHLQRRQGDRRFSEWQREVDRARGDSTDRPRRRRRIAIAHPVGATDKL</sequence>
<feature type="domain" description="Gene product 88" evidence="2">
    <location>
        <begin position="8"/>
        <end position="222"/>
    </location>
</feature>
<dbReference type="KEGG" id="cai:Caci_9005"/>
<dbReference type="InterPro" id="IPR020290">
    <property type="entry name" value="Gp88"/>
</dbReference>
<evidence type="ECO:0000259" key="2">
    <source>
        <dbReference type="Pfam" id="PF17338"/>
    </source>
</evidence>
<dbReference type="Pfam" id="PF17338">
    <property type="entry name" value="GP88"/>
    <property type="match status" value="1"/>
</dbReference>
<keyword evidence="4" id="KW-1185">Reference proteome</keyword>
<evidence type="ECO:0000313" key="3">
    <source>
        <dbReference type="EMBL" id="ACU77818.1"/>
    </source>
</evidence>
<gene>
    <name evidence="3" type="ordered locus">Caci_9005</name>
</gene>
<organism evidence="3 4">
    <name type="scientific">Catenulispora acidiphila (strain DSM 44928 / JCM 14897 / NBRC 102108 / NRRL B-24433 / ID139908)</name>
    <dbReference type="NCBI Taxonomy" id="479433"/>
    <lineage>
        <taxon>Bacteria</taxon>
        <taxon>Bacillati</taxon>
        <taxon>Actinomycetota</taxon>
        <taxon>Actinomycetes</taxon>
        <taxon>Catenulisporales</taxon>
        <taxon>Catenulisporaceae</taxon>
        <taxon>Catenulispora</taxon>
    </lineage>
</organism>
<dbReference type="STRING" id="479433.Caci_9005"/>
<accession>C7Q5K7</accession>
<reference evidence="3 4" key="1">
    <citation type="journal article" date="2009" name="Stand. Genomic Sci.">
        <title>Complete genome sequence of Catenulispora acidiphila type strain (ID 139908).</title>
        <authorList>
            <person name="Copeland A."/>
            <person name="Lapidus A."/>
            <person name="Glavina Del Rio T."/>
            <person name="Nolan M."/>
            <person name="Lucas S."/>
            <person name="Chen F."/>
            <person name="Tice H."/>
            <person name="Cheng J.F."/>
            <person name="Bruce D."/>
            <person name="Goodwin L."/>
            <person name="Pitluck S."/>
            <person name="Mikhailova N."/>
            <person name="Pati A."/>
            <person name="Ivanova N."/>
            <person name="Mavromatis K."/>
            <person name="Chen A."/>
            <person name="Palaniappan K."/>
            <person name="Chain P."/>
            <person name="Land M."/>
            <person name="Hauser L."/>
            <person name="Chang Y.J."/>
            <person name="Jeffries C.D."/>
            <person name="Chertkov O."/>
            <person name="Brettin T."/>
            <person name="Detter J.C."/>
            <person name="Han C."/>
            <person name="Ali Z."/>
            <person name="Tindall B.J."/>
            <person name="Goker M."/>
            <person name="Bristow J."/>
            <person name="Eisen J.A."/>
            <person name="Markowitz V."/>
            <person name="Hugenholtz P."/>
            <person name="Kyrpides N.C."/>
            <person name="Klenk H.P."/>
        </authorList>
    </citation>
    <scope>NUCLEOTIDE SEQUENCE [LARGE SCALE GENOMIC DNA]</scope>
    <source>
        <strain evidence="4">DSM 44928 / JCM 14897 / NBRC 102108 / NRRL B-24433 / ID139908</strain>
    </source>
</reference>
<dbReference type="InParanoid" id="C7Q5K7"/>
<dbReference type="HOGENOM" id="CLU_1174889_0_0_11"/>
<dbReference type="eggNOG" id="ENOG5033NW5">
    <property type="taxonomic scope" value="Bacteria"/>
</dbReference>
<dbReference type="Proteomes" id="UP000000851">
    <property type="component" value="Chromosome"/>
</dbReference>
<proteinExistence type="predicted"/>
<dbReference type="AlphaFoldDB" id="C7Q5K7"/>
<protein>
    <recommendedName>
        <fullName evidence="2">Gene product 88 domain-containing protein</fullName>
    </recommendedName>
</protein>
<evidence type="ECO:0000313" key="4">
    <source>
        <dbReference type="Proteomes" id="UP000000851"/>
    </source>
</evidence>
<name>C7Q5K7_CATAD</name>